<gene>
    <name evidence="2" type="ORF">I8J34_10180</name>
</gene>
<organism evidence="2 3">
    <name type="scientific">Denitromonas iodatirespirans</name>
    <dbReference type="NCBI Taxonomy" id="2795389"/>
    <lineage>
        <taxon>Bacteria</taxon>
        <taxon>Pseudomonadati</taxon>
        <taxon>Pseudomonadota</taxon>
        <taxon>Betaproteobacteria</taxon>
        <taxon>Rhodocyclales</taxon>
        <taxon>Zoogloeaceae</taxon>
        <taxon>Denitromonas</taxon>
    </lineage>
</organism>
<reference evidence="3" key="1">
    <citation type="journal article" date="2022" name="ISME J.">
        <title>Genetic and phylogenetic analysis of dissimilatory iodate-reducing bacteria identifies potential niches across the world's oceans.</title>
        <authorList>
            <person name="Reyes-Umana V."/>
            <person name="Henning Z."/>
            <person name="Lee K."/>
            <person name="Barnum T.P."/>
            <person name="Coates J.D."/>
        </authorList>
    </citation>
    <scope>NUCLEOTIDE SEQUENCE [LARGE SCALE GENOMIC DNA]</scope>
    <source>
        <strain evidence="3">IR12</strain>
    </source>
</reference>
<accession>A0A944H7U0</accession>
<proteinExistence type="inferred from homology"/>
<dbReference type="Proteomes" id="UP000694660">
    <property type="component" value="Unassembled WGS sequence"/>
</dbReference>
<evidence type="ECO:0000313" key="3">
    <source>
        <dbReference type="Proteomes" id="UP000694660"/>
    </source>
</evidence>
<dbReference type="EMBL" id="JAEKFT010000009">
    <property type="protein sequence ID" value="MBT0961539.1"/>
    <property type="molecule type" value="Genomic_DNA"/>
</dbReference>
<keyword evidence="3" id="KW-1185">Reference proteome</keyword>
<comment type="caution">
    <text evidence="2">The sequence shown here is derived from an EMBL/GenBank/DDBJ whole genome shotgun (WGS) entry which is preliminary data.</text>
</comment>
<dbReference type="InterPro" id="IPR015867">
    <property type="entry name" value="N-reg_PII/ATP_PRibTrfase_C"/>
</dbReference>
<dbReference type="RefSeq" id="WP_214361293.1">
    <property type="nucleotide sequence ID" value="NZ_JAEKFT010000009.1"/>
</dbReference>
<evidence type="ECO:0000256" key="1">
    <source>
        <dbReference type="ARBA" id="ARBA00010554"/>
    </source>
</evidence>
<comment type="similarity">
    <text evidence="1">Belongs to the UPF0166 family.</text>
</comment>
<sequence length="107" mass="12275">MKGYQIIFFTQQDKRHHHKPMAEWLMLTARDMGLRGATILAGSEGFGQHRRIHSAHFFELADQPQEVVMTATAEEWERLAAHLTAEGVRLPYVKCEIEFGILGEPEQ</sequence>
<dbReference type="SUPFAM" id="SSF54913">
    <property type="entry name" value="GlnB-like"/>
    <property type="match status" value="1"/>
</dbReference>
<dbReference type="InterPro" id="IPR011322">
    <property type="entry name" value="N-reg_PII-like_a/b"/>
</dbReference>
<dbReference type="Gene3D" id="3.30.70.120">
    <property type="match status" value="1"/>
</dbReference>
<protein>
    <submittedName>
        <fullName evidence="2">DUF190 domain-containing protein</fullName>
    </submittedName>
</protein>
<name>A0A944H7U0_DENI1</name>
<evidence type="ECO:0000313" key="2">
    <source>
        <dbReference type="EMBL" id="MBT0961539.1"/>
    </source>
</evidence>
<dbReference type="AlphaFoldDB" id="A0A944H7U0"/>
<dbReference type="InterPro" id="IPR003793">
    <property type="entry name" value="UPF0166"/>
</dbReference>
<dbReference type="Pfam" id="PF02641">
    <property type="entry name" value="DUF190"/>
    <property type="match status" value="1"/>
</dbReference>